<evidence type="ECO:0000313" key="1">
    <source>
        <dbReference type="EMBL" id="MEQ2228615.1"/>
    </source>
</evidence>
<reference evidence="1 2" key="1">
    <citation type="submission" date="2021-06" db="EMBL/GenBank/DDBJ databases">
        <authorList>
            <person name="Palmer J.M."/>
        </authorList>
    </citation>
    <scope>NUCLEOTIDE SEQUENCE [LARGE SCALE GENOMIC DNA]</scope>
    <source>
        <strain evidence="2">if_2019</strain>
        <tissue evidence="1">Muscle</tissue>
    </source>
</reference>
<dbReference type="EMBL" id="JAHRIQ010023953">
    <property type="protein sequence ID" value="MEQ2228615.1"/>
    <property type="molecule type" value="Genomic_DNA"/>
</dbReference>
<proteinExistence type="predicted"/>
<organism evidence="1 2">
    <name type="scientific">Ilyodon furcidens</name>
    <name type="common">goldbreast splitfin</name>
    <dbReference type="NCBI Taxonomy" id="33524"/>
    <lineage>
        <taxon>Eukaryota</taxon>
        <taxon>Metazoa</taxon>
        <taxon>Chordata</taxon>
        <taxon>Craniata</taxon>
        <taxon>Vertebrata</taxon>
        <taxon>Euteleostomi</taxon>
        <taxon>Actinopterygii</taxon>
        <taxon>Neopterygii</taxon>
        <taxon>Teleostei</taxon>
        <taxon>Neoteleostei</taxon>
        <taxon>Acanthomorphata</taxon>
        <taxon>Ovalentaria</taxon>
        <taxon>Atherinomorphae</taxon>
        <taxon>Cyprinodontiformes</taxon>
        <taxon>Goodeidae</taxon>
        <taxon>Ilyodon</taxon>
    </lineage>
</organism>
<dbReference type="Proteomes" id="UP001482620">
    <property type="component" value="Unassembled WGS sequence"/>
</dbReference>
<comment type="caution">
    <text evidence="1">The sequence shown here is derived from an EMBL/GenBank/DDBJ whole genome shotgun (WGS) entry which is preliminary data.</text>
</comment>
<name>A0ABV0T6X4_9TELE</name>
<sequence length="245" mass="27877">MGRIVGRDQRRYLADLWTFYRPNPPLLDPLTSLQPLPPAWRSEEEVGVWILKWGQEQPGLRGGLNEEPGVLVRVRGGLKRAGLLLTARQLQQAFLLLQPVTRHLLKSDRTIESRTPEPQPPLPAAWAQRVEGFLMRKRWSRECAWFKHVASGRLELSLNPTRHRGSAWESLADVQRRREGVYVPAVQSYAVVLTEVLSDCGENMRVCYIKEIQAVPTFCCVVLGPTTLLCSSTNFKTPDREENTL</sequence>
<accession>A0ABV0T6X4</accession>
<evidence type="ECO:0000313" key="2">
    <source>
        <dbReference type="Proteomes" id="UP001482620"/>
    </source>
</evidence>
<keyword evidence="2" id="KW-1185">Reference proteome</keyword>
<gene>
    <name evidence="1" type="ORF">ILYODFUR_010682</name>
</gene>
<protein>
    <submittedName>
        <fullName evidence="1">Uncharacterized protein</fullName>
    </submittedName>
</protein>